<feature type="transmembrane region" description="Helical" evidence="2">
    <location>
        <begin position="37"/>
        <end position="63"/>
    </location>
</feature>
<dbReference type="AlphaFoldDB" id="A0A9P9FT52"/>
<feature type="transmembrane region" description="Helical" evidence="2">
    <location>
        <begin position="110"/>
        <end position="139"/>
    </location>
</feature>
<sequence>MEYGSSRVDEREAQENRPLLGGDNTDVSQVMSRHHKYLFNGITASLGIGICILCFLYPIAALGAYGDRYEFQWGHSELNDTQAFILAASFIIIPLHIVNLILLKRRSKPLLALLNILHFGLSTLFSCFFSFFILIYVSINPLRYCDHPLYSGNPPWTPDQVEDCQKWAVKYKAVSTVFLVLLALYGIVQMVIFTLVLVDTFDTGRNTDRSELSAVRWSLPVGQFSVELSFRWGKLQAKAPQEQFEAAEGTRSQG</sequence>
<feature type="transmembrane region" description="Helical" evidence="2">
    <location>
        <begin position="177"/>
        <end position="198"/>
    </location>
</feature>
<evidence type="ECO:0000313" key="4">
    <source>
        <dbReference type="Proteomes" id="UP000738349"/>
    </source>
</evidence>
<keyword evidence="2" id="KW-0472">Membrane</keyword>
<gene>
    <name evidence="3" type="ORF">EDB81DRAFT_772032</name>
</gene>
<feature type="transmembrane region" description="Helical" evidence="2">
    <location>
        <begin position="83"/>
        <end position="103"/>
    </location>
</feature>
<comment type="caution">
    <text evidence="3">The sequence shown here is derived from an EMBL/GenBank/DDBJ whole genome shotgun (WGS) entry which is preliminary data.</text>
</comment>
<protein>
    <submittedName>
        <fullName evidence="3">Uncharacterized protein</fullName>
    </submittedName>
</protein>
<keyword evidence="2" id="KW-1133">Transmembrane helix</keyword>
<proteinExistence type="predicted"/>
<evidence type="ECO:0000256" key="1">
    <source>
        <dbReference type="SAM" id="MobiDB-lite"/>
    </source>
</evidence>
<dbReference type="EMBL" id="JAGMUV010000001">
    <property type="protein sequence ID" value="KAH7176165.1"/>
    <property type="molecule type" value="Genomic_DNA"/>
</dbReference>
<dbReference type="Proteomes" id="UP000738349">
    <property type="component" value="Unassembled WGS sequence"/>
</dbReference>
<feature type="region of interest" description="Disordered" evidence="1">
    <location>
        <begin position="1"/>
        <end position="25"/>
    </location>
</feature>
<dbReference type="OrthoDB" id="5076454at2759"/>
<accession>A0A9P9FT52</accession>
<reference evidence="3" key="1">
    <citation type="journal article" date="2021" name="Nat. Commun.">
        <title>Genetic determinants of endophytism in the Arabidopsis root mycobiome.</title>
        <authorList>
            <person name="Mesny F."/>
            <person name="Miyauchi S."/>
            <person name="Thiergart T."/>
            <person name="Pickel B."/>
            <person name="Atanasova L."/>
            <person name="Karlsson M."/>
            <person name="Huettel B."/>
            <person name="Barry K.W."/>
            <person name="Haridas S."/>
            <person name="Chen C."/>
            <person name="Bauer D."/>
            <person name="Andreopoulos W."/>
            <person name="Pangilinan J."/>
            <person name="LaButti K."/>
            <person name="Riley R."/>
            <person name="Lipzen A."/>
            <person name="Clum A."/>
            <person name="Drula E."/>
            <person name="Henrissat B."/>
            <person name="Kohler A."/>
            <person name="Grigoriev I.V."/>
            <person name="Martin F.M."/>
            <person name="Hacquard S."/>
        </authorList>
    </citation>
    <scope>NUCLEOTIDE SEQUENCE</scope>
    <source>
        <strain evidence="3">MPI-CAGE-AT-0147</strain>
    </source>
</reference>
<keyword evidence="4" id="KW-1185">Reference proteome</keyword>
<evidence type="ECO:0000256" key="2">
    <source>
        <dbReference type="SAM" id="Phobius"/>
    </source>
</evidence>
<name>A0A9P9FT52_9HYPO</name>
<organism evidence="3 4">
    <name type="scientific">Dactylonectria macrodidyma</name>
    <dbReference type="NCBI Taxonomy" id="307937"/>
    <lineage>
        <taxon>Eukaryota</taxon>
        <taxon>Fungi</taxon>
        <taxon>Dikarya</taxon>
        <taxon>Ascomycota</taxon>
        <taxon>Pezizomycotina</taxon>
        <taxon>Sordariomycetes</taxon>
        <taxon>Hypocreomycetidae</taxon>
        <taxon>Hypocreales</taxon>
        <taxon>Nectriaceae</taxon>
        <taxon>Dactylonectria</taxon>
    </lineage>
</organism>
<keyword evidence="2" id="KW-0812">Transmembrane</keyword>
<evidence type="ECO:0000313" key="3">
    <source>
        <dbReference type="EMBL" id="KAH7176165.1"/>
    </source>
</evidence>